<reference evidence="8 9" key="1">
    <citation type="journal article" date="2016" name="Proc. Natl. Acad. Sci. U.S.A.">
        <title>Comparative genomics of biotechnologically important yeasts.</title>
        <authorList>
            <person name="Riley R."/>
            <person name="Haridas S."/>
            <person name="Wolfe K.H."/>
            <person name="Lopes M.R."/>
            <person name="Hittinger C.T."/>
            <person name="Goeker M."/>
            <person name="Salamov A.A."/>
            <person name="Wisecaver J.H."/>
            <person name="Long T.M."/>
            <person name="Calvey C.H."/>
            <person name="Aerts A.L."/>
            <person name="Barry K.W."/>
            <person name="Choi C."/>
            <person name="Clum A."/>
            <person name="Coughlan A.Y."/>
            <person name="Deshpande S."/>
            <person name="Douglass A.P."/>
            <person name="Hanson S.J."/>
            <person name="Klenk H.-P."/>
            <person name="LaButti K.M."/>
            <person name="Lapidus A."/>
            <person name="Lindquist E.A."/>
            <person name="Lipzen A.M."/>
            <person name="Meier-Kolthoff J.P."/>
            <person name="Ohm R.A."/>
            <person name="Otillar R.P."/>
            <person name="Pangilinan J.L."/>
            <person name="Peng Y."/>
            <person name="Rokas A."/>
            <person name="Rosa C.A."/>
            <person name="Scheuner C."/>
            <person name="Sibirny A.A."/>
            <person name="Slot J.C."/>
            <person name="Stielow J.B."/>
            <person name="Sun H."/>
            <person name="Kurtzman C.P."/>
            <person name="Blackwell M."/>
            <person name="Grigoriev I.V."/>
            <person name="Jeffries T.W."/>
        </authorList>
    </citation>
    <scope>NUCLEOTIDE SEQUENCE [LARGE SCALE GENOMIC DNA]</scope>
    <source>
        <strain evidence="8 9">DSM 6958</strain>
    </source>
</reference>
<dbReference type="STRING" id="857566.A0A1E3PU66"/>
<dbReference type="Pfam" id="PF01885">
    <property type="entry name" value="PTS_2-RNA"/>
    <property type="match status" value="1"/>
</dbReference>
<proteinExistence type="inferred from homology"/>
<dbReference type="EMBL" id="KV454406">
    <property type="protein sequence ID" value="ODQ68502.1"/>
    <property type="molecule type" value="Genomic_DNA"/>
</dbReference>
<dbReference type="Proteomes" id="UP000095009">
    <property type="component" value="Unassembled WGS sequence"/>
</dbReference>
<dbReference type="PANTHER" id="PTHR12684:SF2">
    <property type="entry name" value="TRNA 2'-PHOSPHOTRANSFERASE 1"/>
    <property type="match status" value="1"/>
</dbReference>
<evidence type="ECO:0000256" key="3">
    <source>
        <dbReference type="ARBA" id="ARBA00012007"/>
    </source>
</evidence>
<comment type="catalytic activity">
    <reaction evidence="6">
        <text>2'-phospho-[ligated tRNA] + NAD(+) = mature tRNA + ADP-alpha-D-ribose 1'',2''-cyclic phosphate + nicotinamide</text>
        <dbReference type="Rhea" id="RHEA:23324"/>
        <dbReference type="Rhea" id="RHEA-COMP:11106"/>
        <dbReference type="Rhea" id="RHEA-COMP:11107"/>
        <dbReference type="ChEBI" id="CHEBI:17154"/>
        <dbReference type="ChEBI" id="CHEBI:57540"/>
        <dbReference type="ChEBI" id="CHEBI:76596"/>
        <dbReference type="ChEBI" id="CHEBI:82883"/>
        <dbReference type="ChEBI" id="CHEBI:85027"/>
        <dbReference type="EC" id="2.7.1.160"/>
    </reaction>
</comment>
<dbReference type="EC" id="2.7.1.160" evidence="3"/>
<evidence type="ECO:0000256" key="4">
    <source>
        <dbReference type="ARBA" id="ARBA00022679"/>
    </source>
</evidence>
<organism evidence="8 9">
    <name type="scientific">Nadsonia fulvescens var. elongata DSM 6958</name>
    <dbReference type="NCBI Taxonomy" id="857566"/>
    <lineage>
        <taxon>Eukaryota</taxon>
        <taxon>Fungi</taxon>
        <taxon>Dikarya</taxon>
        <taxon>Ascomycota</taxon>
        <taxon>Saccharomycotina</taxon>
        <taxon>Dipodascomycetes</taxon>
        <taxon>Dipodascales</taxon>
        <taxon>Dipodascales incertae sedis</taxon>
        <taxon>Nadsonia</taxon>
    </lineage>
</organism>
<keyword evidence="9" id="KW-1185">Reference proteome</keyword>
<comment type="function">
    <text evidence="1">Catalyzes the last step of tRNA splicing, the transfer of the splice junction 2'-phosphate from ligated tRNA to NAD to produce ADP-ribose 1''-2'' cyclic phosphate.</text>
</comment>
<evidence type="ECO:0000313" key="9">
    <source>
        <dbReference type="Proteomes" id="UP000095009"/>
    </source>
</evidence>
<dbReference type="AlphaFoldDB" id="A0A1E3PU66"/>
<dbReference type="GO" id="GO:0006388">
    <property type="term" value="P:tRNA splicing, via endonucleolytic cleavage and ligation"/>
    <property type="evidence" value="ECO:0007669"/>
    <property type="project" value="TreeGrafter"/>
</dbReference>
<dbReference type="InterPro" id="IPR042081">
    <property type="entry name" value="RNA_2'-PTrans_C"/>
</dbReference>
<evidence type="ECO:0000256" key="1">
    <source>
        <dbReference type="ARBA" id="ARBA00003343"/>
    </source>
</evidence>
<dbReference type="SUPFAM" id="SSF56399">
    <property type="entry name" value="ADP-ribosylation"/>
    <property type="match status" value="1"/>
</dbReference>
<evidence type="ECO:0000256" key="5">
    <source>
        <dbReference type="ARBA" id="ARBA00023027"/>
    </source>
</evidence>
<feature type="compositionally biased region" description="Basic and acidic residues" evidence="7">
    <location>
        <begin position="1"/>
        <end position="11"/>
    </location>
</feature>
<gene>
    <name evidence="8" type="ORF">NADFUDRAFT_49141</name>
</gene>
<comment type="similarity">
    <text evidence="2">Belongs to the KptA/TPT1 family.</text>
</comment>
<dbReference type="GO" id="GO:0000215">
    <property type="term" value="F:tRNA 2'-phosphotransferase activity"/>
    <property type="evidence" value="ECO:0007669"/>
    <property type="project" value="UniProtKB-EC"/>
</dbReference>
<evidence type="ECO:0000313" key="8">
    <source>
        <dbReference type="EMBL" id="ODQ68502.1"/>
    </source>
</evidence>
<dbReference type="Gene3D" id="3.20.170.30">
    <property type="match status" value="1"/>
</dbReference>
<dbReference type="Gene3D" id="1.10.10.970">
    <property type="entry name" value="RNA 2'-phosphotransferase, Tpt1/KptA family, N-terminal domain"/>
    <property type="match status" value="1"/>
</dbReference>
<evidence type="ECO:0000256" key="7">
    <source>
        <dbReference type="SAM" id="MobiDB-lite"/>
    </source>
</evidence>
<protein>
    <recommendedName>
        <fullName evidence="3">2'-phosphotransferase</fullName>
        <ecNumber evidence="3">2.7.1.160</ecNumber>
    </recommendedName>
</protein>
<feature type="region of interest" description="Disordered" evidence="7">
    <location>
        <begin position="1"/>
        <end position="34"/>
    </location>
</feature>
<accession>A0A1E3PU66</accession>
<sequence>MSEIPDGKVNHVDTSTSSSKPKPRGKRPADTPDTKLSKALSYVLRHGAEKEGLHMDSGGFISVWELMNTSRIKSQKFTFEDVQRIVETNDKNRFTLLYDLTKVTDENSPSVNSSTKNPKSLPPTHGWFIRANQGHSLKTATNLLLEPLLTVADFPADVIHGTYFKQWDLIKSSDGLSKMNRVHIHLAPGKLGEDGVTSGMRKTCTVFIYVDIARALAQGVQFYKSSNNVILTEGDQNGFLQKELFLKVEDSKGNSLEF</sequence>
<dbReference type="InterPro" id="IPR002745">
    <property type="entry name" value="Ptrans_KptA/Tpt1"/>
</dbReference>
<dbReference type="OrthoDB" id="419694at2759"/>
<keyword evidence="5" id="KW-0520">NAD</keyword>
<evidence type="ECO:0000256" key="2">
    <source>
        <dbReference type="ARBA" id="ARBA00009836"/>
    </source>
</evidence>
<name>A0A1E3PU66_9ASCO</name>
<evidence type="ECO:0000256" key="6">
    <source>
        <dbReference type="ARBA" id="ARBA00047949"/>
    </source>
</evidence>
<dbReference type="InterPro" id="IPR042080">
    <property type="entry name" value="RNA_2'-PTrans_N"/>
</dbReference>
<dbReference type="PANTHER" id="PTHR12684">
    <property type="entry name" value="PUTATIVE PHOSPHOTRANSFERASE"/>
    <property type="match status" value="1"/>
</dbReference>
<keyword evidence="4 8" id="KW-0808">Transferase</keyword>